<keyword evidence="2 6" id="KW-0812">Transmembrane</keyword>
<dbReference type="GO" id="GO:0016020">
    <property type="term" value="C:membrane"/>
    <property type="evidence" value="ECO:0007669"/>
    <property type="project" value="UniProtKB-SubCell"/>
</dbReference>
<name>A0A0M9EM22_FUSLA</name>
<sequence length="238" mass="25507">MIITFVSGIGSMAGIVASCSPPSAFWDSSTGTCNALINTTAAYFISACSILTDFALAILPGFMLWKVQMRRSAKVSVAIILSFAALYVLLVPCSAIHSITNLASASCATIVRLRYLLALLDSQDFLKHSAKIAIWTVIELAIGIFAGSAPALRPLLKYLPFVGRTESHSYHKSHEEARGHIKMDTYGSGTFAKSMRNPTTTNVLGDGSSQEYILDGPSNTPGGIQVRKDVSIKTERLA</sequence>
<keyword evidence="9" id="KW-1185">Reference proteome</keyword>
<dbReference type="PANTHER" id="PTHR33048:SF21">
    <property type="entry name" value="INTEGRAL MEMBRANE PROTEIN"/>
    <property type="match status" value="1"/>
</dbReference>
<feature type="transmembrane region" description="Helical" evidence="6">
    <location>
        <begin position="132"/>
        <end position="152"/>
    </location>
</feature>
<feature type="transmembrane region" description="Helical" evidence="6">
    <location>
        <begin position="41"/>
        <end position="65"/>
    </location>
</feature>
<evidence type="ECO:0000256" key="1">
    <source>
        <dbReference type="ARBA" id="ARBA00004141"/>
    </source>
</evidence>
<evidence type="ECO:0000313" key="8">
    <source>
        <dbReference type="EMBL" id="KPA35828.1"/>
    </source>
</evidence>
<dbReference type="InterPro" id="IPR049326">
    <property type="entry name" value="Rhodopsin_dom_fungi"/>
</dbReference>
<dbReference type="Proteomes" id="UP000037904">
    <property type="component" value="Unassembled WGS sequence"/>
</dbReference>
<feature type="transmembrane region" description="Helical" evidence="6">
    <location>
        <begin position="77"/>
        <end position="97"/>
    </location>
</feature>
<evidence type="ECO:0000256" key="2">
    <source>
        <dbReference type="ARBA" id="ARBA00022692"/>
    </source>
</evidence>
<keyword evidence="4 6" id="KW-0472">Membrane</keyword>
<accession>A0A0M9EM22</accession>
<evidence type="ECO:0000256" key="6">
    <source>
        <dbReference type="SAM" id="Phobius"/>
    </source>
</evidence>
<evidence type="ECO:0000259" key="7">
    <source>
        <dbReference type="Pfam" id="PF20684"/>
    </source>
</evidence>
<comment type="similarity">
    <text evidence="5">Belongs to the SAT4 family.</text>
</comment>
<evidence type="ECO:0000256" key="4">
    <source>
        <dbReference type="ARBA" id="ARBA00023136"/>
    </source>
</evidence>
<dbReference type="InterPro" id="IPR052337">
    <property type="entry name" value="SAT4-like"/>
</dbReference>
<dbReference type="Pfam" id="PF20684">
    <property type="entry name" value="Fung_rhodopsin"/>
    <property type="match status" value="1"/>
</dbReference>
<evidence type="ECO:0000256" key="3">
    <source>
        <dbReference type="ARBA" id="ARBA00022989"/>
    </source>
</evidence>
<keyword evidence="3 6" id="KW-1133">Transmembrane helix</keyword>
<comment type="subcellular location">
    <subcellularLocation>
        <location evidence="1">Membrane</location>
        <topology evidence="1">Multi-pass membrane protein</topology>
    </subcellularLocation>
</comment>
<protein>
    <submittedName>
        <fullName evidence="8">Cation-transporting atpase 4 protein</fullName>
    </submittedName>
</protein>
<proteinExistence type="inferred from homology"/>
<organism evidence="8 9">
    <name type="scientific">Fusarium langsethiae</name>
    <dbReference type="NCBI Taxonomy" id="179993"/>
    <lineage>
        <taxon>Eukaryota</taxon>
        <taxon>Fungi</taxon>
        <taxon>Dikarya</taxon>
        <taxon>Ascomycota</taxon>
        <taxon>Pezizomycotina</taxon>
        <taxon>Sordariomycetes</taxon>
        <taxon>Hypocreomycetidae</taxon>
        <taxon>Hypocreales</taxon>
        <taxon>Nectriaceae</taxon>
        <taxon>Fusarium</taxon>
    </lineage>
</organism>
<evidence type="ECO:0000256" key="5">
    <source>
        <dbReference type="ARBA" id="ARBA00038359"/>
    </source>
</evidence>
<gene>
    <name evidence="8" type="ORF">FLAG1_11450</name>
</gene>
<comment type="caution">
    <text evidence="8">The sequence shown here is derived from an EMBL/GenBank/DDBJ whole genome shotgun (WGS) entry which is preliminary data.</text>
</comment>
<dbReference type="PANTHER" id="PTHR33048">
    <property type="entry name" value="PTH11-LIKE INTEGRAL MEMBRANE PROTEIN (AFU_ORTHOLOGUE AFUA_5G11245)"/>
    <property type="match status" value="1"/>
</dbReference>
<feature type="domain" description="Rhodopsin" evidence="7">
    <location>
        <begin position="1"/>
        <end position="157"/>
    </location>
</feature>
<evidence type="ECO:0000313" key="9">
    <source>
        <dbReference type="Proteomes" id="UP000037904"/>
    </source>
</evidence>
<dbReference type="EMBL" id="JXCE01000878">
    <property type="protein sequence ID" value="KPA35828.1"/>
    <property type="molecule type" value="Genomic_DNA"/>
</dbReference>
<reference evidence="8 9" key="1">
    <citation type="submission" date="2015-04" db="EMBL/GenBank/DDBJ databases">
        <title>The draft genome sequence of Fusarium langsethiae, a T-2/HT-2 mycotoxin producer.</title>
        <authorList>
            <person name="Lysoe E."/>
            <person name="Divon H.H."/>
            <person name="Terzi V."/>
            <person name="Orru L."/>
            <person name="Lamontanara A."/>
            <person name="Kolseth A.-K."/>
            <person name="Frandsen R.J."/>
            <person name="Nielsen K."/>
            <person name="Thrane U."/>
        </authorList>
    </citation>
    <scope>NUCLEOTIDE SEQUENCE [LARGE SCALE GENOMIC DNA]</scope>
    <source>
        <strain evidence="8 9">Fl201059</strain>
    </source>
</reference>
<dbReference type="AlphaFoldDB" id="A0A0M9EM22"/>